<dbReference type="EMBL" id="AZEH01000001">
    <property type="protein sequence ID" value="KRL06616.1"/>
    <property type="molecule type" value="Genomic_DNA"/>
</dbReference>
<accession>A0A0R1MS59</accession>
<dbReference type="PATRIC" id="fig|1423777.3.peg.300"/>
<evidence type="ECO:0000313" key="2">
    <source>
        <dbReference type="Proteomes" id="UP000051686"/>
    </source>
</evidence>
<dbReference type="AlphaFoldDB" id="A0A0R1MS59"/>
<protein>
    <submittedName>
        <fullName evidence="1">Uncharacterized protein</fullName>
    </submittedName>
</protein>
<gene>
    <name evidence="1" type="ORF">FD46_GL000288</name>
</gene>
<reference evidence="1 2" key="1">
    <citation type="journal article" date="2015" name="Genome Announc.">
        <title>Expanding the biotechnology potential of lactobacilli through comparative genomics of 213 strains and associated genera.</title>
        <authorList>
            <person name="Sun Z."/>
            <person name="Harris H.M."/>
            <person name="McCann A."/>
            <person name="Guo C."/>
            <person name="Argimon S."/>
            <person name="Zhang W."/>
            <person name="Yang X."/>
            <person name="Jeffery I.B."/>
            <person name="Cooney J.C."/>
            <person name="Kagawa T.F."/>
            <person name="Liu W."/>
            <person name="Song Y."/>
            <person name="Salvetti E."/>
            <person name="Wrobel A."/>
            <person name="Rasinkangas P."/>
            <person name="Parkhill J."/>
            <person name="Rea M.C."/>
            <person name="O'Sullivan O."/>
            <person name="Ritari J."/>
            <person name="Douillard F.P."/>
            <person name="Paul Ross R."/>
            <person name="Yang R."/>
            <person name="Briner A.E."/>
            <person name="Felis G.E."/>
            <person name="de Vos W.M."/>
            <person name="Barrangou R."/>
            <person name="Klaenhammer T.R."/>
            <person name="Caufield P.W."/>
            <person name="Cui Y."/>
            <person name="Zhang H."/>
            <person name="O'Toole P.W."/>
        </authorList>
    </citation>
    <scope>NUCLEOTIDE SEQUENCE [LARGE SCALE GENOMIC DNA]</scope>
    <source>
        <strain evidence="1 2">DSM 19972</strain>
    </source>
</reference>
<sequence length="120" mass="14517">MYQRVYVQPLLDSINKFEPKNREIDQETWQLTRDLGDKVKYSLAHELNGLDVLYAFELVRVAEFTVGRIALLQHECENYEFDYRHEQKISFLEKEKAKESAILDNWKKEVKAYYKLKVYY</sequence>
<name>A0A0R1MS59_9LACO</name>
<evidence type="ECO:0000313" key="1">
    <source>
        <dbReference type="EMBL" id="KRL06616.1"/>
    </source>
</evidence>
<dbReference type="Proteomes" id="UP000051686">
    <property type="component" value="Unassembled WGS sequence"/>
</dbReference>
<proteinExistence type="predicted"/>
<keyword evidence="2" id="KW-1185">Reference proteome</keyword>
<comment type="caution">
    <text evidence="1">The sequence shown here is derived from an EMBL/GenBank/DDBJ whole genome shotgun (WGS) entry which is preliminary data.</text>
</comment>
<organism evidence="1 2">
    <name type="scientific">Liquorilactobacillus oeni DSM 19972</name>
    <dbReference type="NCBI Taxonomy" id="1423777"/>
    <lineage>
        <taxon>Bacteria</taxon>
        <taxon>Bacillati</taxon>
        <taxon>Bacillota</taxon>
        <taxon>Bacilli</taxon>
        <taxon>Lactobacillales</taxon>
        <taxon>Lactobacillaceae</taxon>
        <taxon>Liquorilactobacillus</taxon>
    </lineage>
</organism>